<gene>
    <name evidence="1" type="ORF">BaRGS_00016390</name>
</gene>
<keyword evidence="2" id="KW-1185">Reference proteome</keyword>
<accession>A0ABD0KYC8</accession>
<evidence type="ECO:0000313" key="1">
    <source>
        <dbReference type="EMBL" id="KAK7492293.1"/>
    </source>
</evidence>
<dbReference type="Proteomes" id="UP001519460">
    <property type="component" value="Unassembled WGS sequence"/>
</dbReference>
<evidence type="ECO:0000313" key="2">
    <source>
        <dbReference type="Proteomes" id="UP001519460"/>
    </source>
</evidence>
<comment type="caution">
    <text evidence="1">The sequence shown here is derived from an EMBL/GenBank/DDBJ whole genome shotgun (WGS) entry which is preliminary data.</text>
</comment>
<dbReference type="AlphaFoldDB" id="A0ABD0KYC8"/>
<sequence>MGTALRKKAKEGKLGEKRQVACAIRTIYERMSDLYLLKNKCSMQQNASEALNGTIWARCPETVFVGARRINAAVASAVSHFNQGTAHLSQVMKHLDAAPSIILAGLPR</sequence>
<reference evidence="1 2" key="1">
    <citation type="journal article" date="2023" name="Sci. Data">
        <title>Genome assembly of the Korean intertidal mud-creeper Batillaria attramentaria.</title>
        <authorList>
            <person name="Patra A.K."/>
            <person name="Ho P.T."/>
            <person name="Jun S."/>
            <person name="Lee S.J."/>
            <person name="Kim Y."/>
            <person name="Won Y.J."/>
        </authorList>
    </citation>
    <scope>NUCLEOTIDE SEQUENCE [LARGE SCALE GENOMIC DNA]</scope>
    <source>
        <strain evidence="1">Wonlab-2016</strain>
    </source>
</reference>
<organism evidence="1 2">
    <name type="scientific">Batillaria attramentaria</name>
    <dbReference type="NCBI Taxonomy" id="370345"/>
    <lineage>
        <taxon>Eukaryota</taxon>
        <taxon>Metazoa</taxon>
        <taxon>Spiralia</taxon>
        <taxon>Lophotrochozoa</taxon>
        <taxon>Mollusca</taxon>
        <taxon>Gastropoda</taxon>
        <taxon>Caenogastropoda</taxon>
        <taxon>Sorbeoconcha</taxon>
        <taxon>Cerithioidea</taxon>
        <taxon>Batillariidae</taxon>
        <taxon>Batillaria</taxon>
    </lineage>
</organism>
<proteinExistence type="predicted"/>
<protein>
    <submittedName>
        <fullName evidence="1">Uncharacterized protein</fullName>
    </submittedName>
</protein>
<name>A0ABD0KYC8_9CAEN</name>
<dbReference type="EMBL" id="JACVVK020000104">
    <property type="protein sequence ID" value="KAK7492293.1"/>
    <property type="molecule type" value="Genomic_DNA"/>
</dbReference>